<dbReference type="OrthoDB" id="1577640at2759"/>
<protein>
    <submittedName>
        <fullName evidence="1">Uncharacterized protein</fullName>
    </submittedName>
</protein>
<reference evidence="1 2" key="1">
    <citation type="submission" date="2014-11" db="EMBL/GenBank/DDBJ databases">
        <title>Genetic blueprint of the zoonotic pathogen Toxocara canis.</title>
        <authorList>
            <person name="Zhu X.-Q."/>
            <person name="Korhonen P.K."/>
            <person name="Cai H."/>
            <person name="Young N.D."/>
            <person name="Nejsum P."/>
            <person name="von Samson-Himmelstjerna G."/>
            <person name="Boag P.R."/>
            <person name="Tan P."/>
            <person name="Li Q."/>
            <person name="Min J."/>
            <person name="Yang Y."/>
            <person name="Wang X."/>
            <person name="Fang X."/>
            <person name="Hall R.S."/>
            <person name="Hofmann A."/>
            <person name="Sternberg P.W."/>
            <person name="Jex A.R."/>
            <person name="Gasser R.B."/>
        </authorList>
    </citation>
    <scope>NUCLEOTIDE SEQUENCE [LARGE SCALE GENOMIC DNA]</scope>
    <source>
        <strain evidence="1">PN_DK_2014</strain>
    </source>
</reference>
<gene>
    <name evidence="1" type="ORF">Tcan_02278</name>
</gene>
<proteinExistence type="predicted"/>
<evidence type="ECO:0000313" key="1">
    <source>
        <dbReference type="EMBL" id="KHN71410.1"/>
    </source>
</evidence>
<keyword evidence="2" id="KW-1185">Reference proteome</keyword>
<dbReference type="Proteomes" id="UP000031036">
    <property type="component" value="Unassembled WGS sequence"/>
</dbReference>
<comment type="caution">
    <text evidence="1">The sequence shown here is derived from an EMBL/GenBank/DDBJ whole genome shotgun (WGS) entry which is preliminary data.</text>
</comment>
<sequence>MVSATNKTPTNTGLVVLTPLVQSTEHNVVRISRVSDLEKDHVLHIAGGEHTGIIINKLIDGETFDWVAETYR</sequence>
<name>A0A0B2UR71_TOXCA</name>
<organism evidence="1 2">
    <name type="scientific">Toxocara canis</name>
    <name type="common">Canine roundworm</name>
    <dbReference type="NCBI Taxonomy" id="6265"/>
    <lineage>
        <taxon>Eukaryota</taxon>
        <taxon>Metazoa</taxon>
        <taxon>Ecdysozoa</taxon>
        <taxon>Nematoda</taxon>
        <taxon>Chromadorea</taxon>
        <taxon>Rhabditida</taxon>
        <taxon>Spirurina</taxon>
        <taxon>Ascaridomorpha</taxon>
        <taxon>Ascaridoidea</taxon>
        <taxon>Toxocaridae</taxon>
        <taxon>Toxocara</taxon>
    </lineage>
</organism>
<accession>A0A0B2UR71</accession>
<dbReference type="AlphaFoldDB" id="A0A0B2UR71"/>
<dbReference type="EMBL" id="JPKZ01022295">
    <property type="protein sequence ID" value="KHN71410.1"/>
    <property type="molecule type" value="Genomic_DNA"/>
</dbReference>
<evidence type="ECO:0000313" key="2">
    <source>
        <dbReference type="Proteomes" id="UP000031036"/>
    </source>
</evidence>